<organism evidence="1 2">
    <name type="scientific">Nonomuraea insulae</name>
    <dbReference type="NCBI Taxonomy" id="1616787"/>
    <lineage>
        <taxon>Bacteria</taxon>
        <taxon>Bacillati</taxon>
        <taxon>Actinomycetota</taxon>
        <taxon>Actinomycetes</taxon>
        <taxon>Streptosporangiales</taxon>
        <taxon>Streptosporangiaceae</taxon>
        <taxon>Nonomuraea</taxon>
    </lineage>
</organism>
<evidence type="ECO:0000313" key="2">
    <source>
        <dbReference type="Proteomes" id="UP001596058"/>
    </source>
</evidence>
<name>A0ABW1DEU8_9ACTN</name>
<dbReference type="EMBL" id="JBHSPA010000123">
    <property type="protein sequence ID" value="MFC5835338.1"/>
    <property type="molecule type" value="Genomic_DNA"/>
</dbReference>
<feature type="non-terminal residue" evidence="1">
    <location>
        <position position="87"/>
    </location>
</feature>
<dbReference type="RefSeq" id="WP_379524758.1">
    <property type="nucleotide sequence ID" value="NZ_JBHSPA010000123.1"/>
</dbReference>
<comment type="caution">
    <text evidence="1">The sequence shown here is derived from an EMBL/GenBank/DDBJ whole genome shotgun (WGS) entry which is preliminary data.</text>
</comment>
<gene>
    <name evidence="1" type="ORF">ACFPZ3_66950</name>
</gene>
<protein>
    <submittedName>
        <fullName evidence="1">Uncharacterized protein</fullName>
    </submittedName>
</protein>
<dbReference type="Proteomes" id="UP001596058">
    <property type="component" value="Unassembled WGS sequence"/>
</dbReference>
<accession>A0ABW1DEU8</accession>
<proteinExistence type="predicted"/>
<reference evidence="2" key="1">
    <citation type="journal article" date="2019" name="Int. J. Syst. Evol. Microbiol.">
        <title>The Global Catalogue of Microorganisms (GCM) 10K type strain sequencing project: providing services to taxonomists for standard genome sequencing and annotation.</title>
        <authorList>
            <consortium name="The Broad Institute Genomics Platform"/>
            <consortium name="The Broad Institute Genome Sequencing Center for Infectious Disease"/>
            <person name="Wu L."/>
            <person name="Ma J."/>
        </authorList>
    </citation>
    <scope>NUCLEOTIDE SEQUENCE [LARGE SCALE GENOMIC DNA]</scope>
    <source>
        <strain evidence="2">CCUG 53903</strain>
    </source>
</reference>
<evidence type="ECO:0000313" key="1">
    <source>
        <dbReference type="EMBL" id="MFC5835338.1"/>
    </source>
</evidence>
<keyword evidence="2" id="KW-1185">Reference proteome</keyword>
<sequence length="87" mass="9962">MTAPAHLPAMHHLTQRLWTPTTLWHIGDLAWTHHQHTTTPNPAHTTLWHTPDGHLAAWAHITPPATLDLHLDETHPHLADDILTWFH</sequence>